<sequence>MSHPHFSPVKMEKIINYSFCHQGHAPMIVQFFSVM</sequence>
<protein>
    <submittedName>
        <fullName evidence="1">Uncharacterized protein</fullName>
    </submittedName>
</protein>
<organism evidence="1">
    <name type="scientific">Anguilla anguilla</name>
    <name type="common">European freshwater eel</name>
    <name type="synonym">Muraena anguilla</name>
    <dbReference type="NCBI Taxonomy" id="7936"/>
    <lineage>
        <taxon>Eukaryota</taxon>
        <taxon>Metazoa</taxon>
        <taxon>Chordata</taxon>
        <taxon>Craniata</taxon>
        <taxon>Vertebrata</taxon>
        <taxon>Euteleostomi</taxon>
        <taxon>Actinopterygii</taxon>
        <taxon>Neopterygii</taxon>
        <taxon>Teleostei</taxon>
        <taxon>Anguilliformes</taxon>
        <taxon>Anguillidae</taxon>
        <taxon>Anguilla</taxon>
    </lineage>
</organism>
<accession>A0A0E9TSR7</accession>
<dbReference type="EMBL" id="GBXM01052637">
    <property type="protein sequence ID" value="JAH55940.1"/>
    <property type="molecule type" value="Transcribed_RNA"/>
</dbReference>
<evidence type="ECO:0000313" key="1">
    <source>
        <dbReference type="EMBL" id="JAH55940.1"/>
    </source>
</evidence>
<proteinExistence type="predicted"/>
<dbReference type="AlphaFoldDB" id="A0A0E9TSR7"/>
<reference evidence="1" key="2">
    <citation type="journal article" date="2015" name="Fish Shellfish Immunol.">
        <title>Early steps in the European eel (Anguilla anguilla)-Vibrio vulnificus interaction in the gills: Role of the RtxA13 toxin.</title>
        <authorList>
            <person name="Callol A."/>
            <person name="Pajuelo D."/>
            <person name="Ebbesson L."/>
            <person name="Teles M."/>
            <person name="MacKenzie S."/>
            <person name="Amaro C."/>
        </authorList>
    </citation>
    <scope>NUCLEOTIDE SEQUENCE</scope>
</reference>
<reference evidence="1" key="1">
    <citation type="submission" date="2014-11" db="EMBL/GenBank/DDBJ databases">
        <authorList>
            <person name="Amaro Gonzalez C."/>
        </authorList>
    </citation>
    <scope>NUCLEOTIDE SEQUENCE</scope>
</reference>
<name>A0A0E9TSR7_ANGAN</name>